<dbReference type="PANTHER" id="PTHR43586">
    <property type="entry name" value="CYSTEINE DESULFURASE"/>
    <property type="match status" value="1"/>
</dbReference>
<name>A0A2T7UKA2_9RHOB</name>
<organism evidence="3 4">
    <name type="scientific">Pararhodobacter aggregans</name>
    <dbReference type="NCBI Taxonomy" id="404875"/>
    <lineage>
        <taxon>Bacteria</taxon>
        <taxon>Pseudomonadati</taxon>
        <taxon>Pseudomonadota</taxon>
        <taxon>Alphaproteobacteria</taxon>
        <taxon>Rhodobacterales</taxon>
        <taxon>Paracoccaceae</taxon>
        <taxon>Pararhodobacter</taxon>
    </lineage>
</organism>
<dbReference type="Pfam" id="PF00266">
    <property type="entry name" value="Aminotran_5"/>
    <property type="match status" value="1"/>
</dbReference>
<dbReference type="Gene3D" id="3.90.1150.10">
    <property type="entry name" value="Aspartate Aminotransferase, domain 1"/>
    <property type="match status" value="1"/>
</dbReference>
<dbReference type="SUPFAM" id="SSF53383">
    <property type="entry name" value="PLP-dependent transferases"/>
    <property type="match status" value="1"/>
</dbReference>
<proteinExistence type="predicted"/>
<dbReference type="InterPro" id="IPR015422">
    <property type="entry name" value="PyrdxlP-dep_Trfase_small"/>
</dbReference>
<dbReference type="AlphaFoldDB" id="A0A2T7UKA2"/>
<evidence type="ECO:0000313" key="4">
    <source>
        <dbReference type="Proteomes" id="UP000244810"/>
    </source>
</evidence>
<feature type="domain" description="Aminotransferase class V" evidence="2">
    <location>
        <begin position="31"/>
        <end position="338"/>
    </location>
</feature>
<dbReference type="InterPro" id="IPR015421">
    <property type="entry name" value="PyrdxlP-dep_Trfase_major"/>
</dbReference>
<sequence length="373" mass="39454">MAPSFRGLVPMAETLDVDRIRRDFPHLDRCVYLNTAATGLAAPGTGEAAARMYAEMLAQGYDAQPLWMAERQRVAGQLARLLNVAPDWLDFASSSTDALTRAMQALPLTAGHRVVVPEDDFPSVKAALDGLAARGARVIRVPVPDEAARTEALIAALPGADLLAVSHVHWETGTRVDLPRLAAACRAEGTILAVDGVHAVGAVPVDASLADLYVTSFFKWTLAGFGLGLSTVSPGLRARLEPRQRGYANPAPSRHLAHSHANYPGIFALGAALDYLDALGHGRIEARVAQLQAELTARLSEARFSVATPRDAAAGIVALRLPDPEATALALDRQGIRTSPRGAMLRLSPHFYNSSDDLAACCAALVALAGQDS</sequence>
<comment type="caution">
    <text evidence="3">The sequence shown here is derived from an EMBL/GenBank/DDBJ whole genome shotgun (WGS) entry which is preliminary data.</text>
</comment>
<dbReference type="Gene3D" id="3.40.640.10">
    <property type="entry name" value="Type I PLP-dependent aspartate aminotransferase-like (Major domain)"/>
    <property type="match status" value="1"/>
</dbReference>
<evidence type="ECO:0000256" key="1">
    <source>
        <dbReference type="ARBA" id="ARBA00022898"/>
    </source>
</evidence>
<evidence type="ECO:0000313" key="3">
    <source>
        <dbReference type="EMBL" id="PVE45085.1"/>
    </source>
</evidence>
<keyword evidence="4" id="KW-1185">Reference proteome</keyword>
<dbReference type="EMBL" id="QDDR01000018">
    <property type="protein sequence ID" value="PVE45085.1"/>
    <property type="molecule type" value="Genomic_DNA"/>
</dbReference>
<gene>
    <name evidence="3" type="ORF">DDE23_23230</name>
</gene>
<keyword evidence="1" id="KW-0663">Pyridoxal phosphate</keyword>
<evidence type="ECO:0000259" key="2">
    <source>
        <dbReference type="Pfam" id="PF00266"/>
    </source>
</evidence>
<dbReference type="PANTHER" id="PTHR43586:SF15">
    <property type="entry name" value="BLR3095 PROTEIN"/>
    <property type="match status" value="1"/>
</dbReference>
<reference evidence="3 4" key="1">
    <citation type="journal article" date="2011" name="Syst. Appl. Microbiol.">
        <title>Defluviimonas denitrificans gen. nov., sp. nov., and Pararhodobacter aggregans gen. nov., sp. nov., non-phototrophic Rhodobacteraceae from the biofilter of a marine aquaculture.</title>
        <authorList>
            <person name="Foesel B.U."/>
            <person name="Drake H.L."/>
            <person name="Schramm A."/>
        </authorList>
    </citation>
    <scope>NUCLEOTIDE SEQUENCE [LARGE SCALE GENOMIC DNA]</scope>
    <source>
        <strain evidence="3 4">D1-19</strain>
    </source>
</reference>
<dbReference type="Proteomes" id="UP000244810">
    <property type="component" value="Unassembled WGS sequence"/>
</dbReference>
<dbReference type="InterPro" id="IPR000192">
    <property type="entry name" value="Aminotrans_V_dom"/>
</dbReference>
<dbReference type="InterPro" id="IPR015424">
    <property type="entry name" value="PyrdxlP-dep_Trfase"/>
</dbReference>
<protein>
    <recommendedName>
        <fullName evidence="2">Aminotransferase class V domain-containing protein</fullName>
    </recommendedName>
</protein>
<accession>A0A2T7UKA2</accession>